<accession>A0A9E4ZFL5</accession>
<reference evidence="2" key="1">
    <citation type="journal article" date="2021" name="mSystems">
        <title>Bacteria and Archaea Synergistically Convert Glycine Betaine to Biogenic Methane in the Formosa Cold Seep of the South China Sea.</title>
        <authorList>
            <person name="Li L."/>
            <person name="Zhang W."/>
            <person name="Zhang S."/>
            <person name="Song L."/>
            <person name="Sun Q."/>
            <person name="Zhang H."/>
            <person name="Xiang H."/>
            <person name="Dong X."/>
        </authorList>
    </citation>
    <scope>NUCLEOTIDE SEQUENCE</scope>
    <source>
        <strain evidence="2">LLY</strain>
    </source>
</reference>
<evidence type="ECO:0000313" key="3">
    <source>
        <dbReference type="Proteomes" id="UP001056766"/>
    </source>
</evidence>
<dbReference type="Pfam" id="PF04230">
    <property type="entry name" value="PS_pyruv_trans"/>
    <property type="match status" value="1"/>
</dbReference>
<dbReference type="EMBL" id="JAGSOI010000021">
    <property type="protein sequence ID" value="MCM1986701.1"/>
    <property type="molecule type" value="Genomic_DNA"/>
</dbReference>
<organism evidence="2 3">
    <name type="scientific">Methanococcoides seepicolus</name>
    <dbReference type="NCBI Taxonomy" id="2828780"/>
    <lineage>
        <taxon>Archaea</taxon>
        <taxon>Methanobacteriati</taxon>
        <taxon>Methanobacteriota</taxon>
        <taxon>Stenosarchaea group</taxon>
        <taxon>Methanomicrobia</taxon>
        <taxon>Methanosarcinales</taxon>
        <taxon>Methanosarcinaceae</taxon>
        <taxon>Methanococcoides</taxon>
    </lineage>
</organism>
<dbReference type="PANTHER" id="PTHR36836">
    <property type="entry name" value="COLANIC ACID BIOSYNTHESIS PROTEIN WCAK"/>
    <property type="match status" value="1"/>
</dbReference>
<dbReference type="RefSeq" id="WP_250868055.1">
    <property type="nucleotide sequence ID" value="NZ_JAGSOI010000021.1"/>
</dbReference>
<name>A0A9E4ZFL5_9EURY</name>
<dbReference type="GO" id="GO:0016740">
    <property type="term" value="F:transferase activity"/>
    <property type="evidence" value="ECO:0007669"/>
    <property type="project" value="UniProtKB-KW"/>
</dbReference>
<evidence type="ECO:0000259" key="1">
    <source>
        <dbReference type="Pfam" id="PF04230"/>
    </source>
</evidence>
<proteinExistence type="predicted"/>
<feature type="domain" description="Polysaccharide pyruvyl transferase" evidence="1">
    <location>
        <begin position="18"/>
        <end position="344"/>
    </location>
</feature>
<dbReference type="Proteomes" id="UP001056766">
    <property type="component" value="Unassembled WGS sequence"/>
</dbReference>
<reference evidence="2" key="2">
    <citation type="submission" date="2021-04" db="EMBL/GenBank/DDBJ databases">
        <authorList>
            <person name="Dong X."/>
        </authorList>
    </citation>
    <scope>NUCLEOTIDE SEQUENCE</scope>
    <source>
        <strain evidence="2">LLY</strain>
    </source>
</reference>
<evidence type="ECO:0000313" key="2">
    <source>
        <dbReference type="EMBL" id="MCM1986701.1"/>
    </source>
</evidence>
<keyword evidence="2" id="KW-0808">Transferase</keyword>
<protein>
    <submittedName>
        <fullName evidence="2">Polysaccharide pyruvyl transferase family protein</fullName>
    </submittedName>
</protein>
<sequence>MGSTEPFFILAGNGPYENRGCEAIVRGTVEILRNNYNNPNFLCISHFHNDNQFKKQCHEEIDHSILHKNTNRPLKKYTFQWSYNKMYGIVSPTSYKGYIYREMTPYLNEAEAVLSIGGDNYSLDYGIPKLFTGLDDFVLKKGKPLVIWGASVGPFDKNPKYEKYMVKHLHDVTAVFAREDNTVEYLAEKGLVDNVYRVSDPAFLMEIRRPEQKDFNLDIEKDAIGINLSPLMARYTTRGDIDEWIKIAANIISQISKKTSCKIYLIPHVTSNNENIYINDYLFLRKVLETINCQEASITLIPPIYNASEIKWIISKMSIFAGARTHSTIAALSSSVPTLSFAYSIKAKGINEDVFGHSFYCLNPNDLKPDVVANKIKYMLDNRKKIKNELDSKIPYVQKNALIAGKYLKQILS</sequence>
<dbReference type="PANTHER" id="PTHR36836:SF1">
    <property type="entry name" value="COLANIC ACID BIOSYNTHESIS PROTEIN WCAK"/>
    <property type="match status" value="1"/>
</dbReference>
<comment type="caution">
    <text evidence="2">The sequence shown here is derived from an EMBL/GenBank/DDBJ whole genome shotgun (WGS) entry which is preliminary data.</text>
</comment>
<dbReference type="InterPro" id="IPR007345">
    <property type="entry name" value="Polysacch_pyruvyl_Trfase"/>
</dbReference>
<gene>
    <name evidence="2" type="ORF">KDK67_06760</name>
</gene>
<dbReference type="AlphaFoldDB" id="A0A9E4ZFL5"/>
<keyword evidence="3" id="KW-1185">Reference proteome</keyword>